<proteinExistence type="predicted"/>
<gene>
    <name evidence="1" type="ORF">S03H2_55925</name>
</gene>
<organism evidence="1">
    <name type="scientific">marine sediment metagenome</name>
    <dbReference type="NCBI Taxonomy" id="412755"/>
    <lineage>
        <taxon>unclassified sequences</taxon>
        <taxon>metagenomes</taxon>
        <taxon>ecological metagenomes</taxon>
    </lineage>
</organism>
<dbReference type="EMBL" id="BARU01035762">
    <property type="protein sequence ID" value="GAH84165.1"/>
    <property type="molecule type" value="Genomic_DNA"/>
</dbReference>
<comment type="caution">
    <text evidence="1">The sequence shown here is derived from an EMBL/GenBank/DDBJ whole genome shotgun (WGS) entry which is preliminary data.</text>
</comment>
<protein>
    <submittedName>
        <fullName evidence="1">Uncharacterized protein</fullName>
    </submittedName>
</protein>
<feature type="non-terminal residue" evidence="1">
    <location>
        <position position="1"/>
    </location>
</feature>
<reference evidence="1" key="1">
    <citation type="journal article" date="2014" name="Front. Microbiol.">
        <title>High frequency of phylogenetically diverse reductive dehalogenase-homologous genes in deep subseafloor sedimentary metagenomes.</title>
        <authorList>
            <person name="Kawai M."/>
            <person name="Futagami T."/>
            <person name="Toyoda A."/>
            <person name="Takaki Y."/>
            <person name="Nishi S."/>
            <person name="Hori S."/>
            <person name="Arai W."/>
            <person name="Tsubouchi T."/>
            <person name="Morono Y."/>
            <person name="Uchiyama I."/>
            <person name="Ito T."/>
            <person name="Fujiyama A."/>
            <person name="Inagaki F."/>
            <person name="Takami H."/>
        </authorList>
    </citation>
    <scope>NUCLEOTIDE SEQUENCE</scope>
    <source>
        <strain evidence="1">Expedition CK06-06</strain>
    </source>
</reference>
<sequence>TNEWTLIEYLKWIKYVRQKSGVSCRMTAERITNYERYENISHKS</sequence>
<name>X1JRU8_9ZZZZ</name>
<accession>X1JRU8</accession>
<evidence type="ECO:0000313" key="1">
    <source>
        <dbReference type="EMBL" id="GAH84165.1"/>
    </source>
</evidence>
<dbReference type="AlphaFoldDB" id="X1JRU8"/>